<dbReference type="InterPro" id="IPR002035">
    <property type="entry name" value="VWF_A"/>
</dbReference>
<evidence type="ECO:0000259" key="12">
    <source>
        <dbReference type="PROSITE" id="PS50234"/>
    </source>
</evidence>
<dbReference type="PANTHER" id="PTHR43473:SF2">
    <property type="entry name" value="MAGNESIUM-CHELATASE SUBUNIT CHLD, CHLOROPLASTIC"/>
    <property type="match status" value="1"/>
</dbReference>
<gene>
    <name evidence="13" type="ORF">HJC23_013080</name>
</gene>
<dbReference type="GO" id="GO:0016851">
    <property type="term" value="F:magnesium chelatase activity"/>
    <property type="evidence" value="ECO:0007669"/>
    <property type="project" value="UniProtKB-UniRule"/>
</dbReference>
<accession>A0ABD3Q6Y8</accession>
<dbReference type="GO" id="GO:0005524">
    <property type="term" value="F:ATP binding"/>
    <property type="evidence" value="ECO:0007669"/>
    <property type="project" value="UniProtKB-UniRule"/>
</dbReference>
<feature type="compositionally biased region" description="Basic and acidic residues" evidence="10">
    <location>
        <begin position="509"/>
        <end position="521"/>
    </location>
</feature>
<evidence type="ECO:0000256" key="11">
    <source>
        <dbReference type="SAM" id="SignalP"/>
    </source>
</evidence>
<dbReference type="InterPro" id="IPR027417">
    <property type="entry name" value="P-loop_NTPase"/>
</dbReference>
<dbReference type="EMBL" id="JABMIG020000066">
    <property type="protein sequence ID" value="KAL3796023.1"/>
    <property type="molecule type" value="Genomic_DNA"/>
</dbReference>
<comment type="subcellular location">
    <subcellularLocation>
        <location evidence="9">Plastid</location>
        <location evidence="9">Chloroplast</location>
    </subcellularLocation>
</comment>
<keyword evidence="14" id="KW-1185">Reference proteome</keyword>
<feature type="compositionally biased region" description="Acidic residues" evidence="10">
    <location>
        <begin position="489"/>
        <end position="508"/>
    </location>
</feature>
<comment type="function">
    <text evidence="9">Involved in chlorophyll biosynthesis. Catalyzes the insertion of magnesium ion into protoporphyrin IX to yield Mg-protoporphyrin IX.</text>
</comment>
<feature type="domain" description="VWFA" evidence="12">
    <location>
        <begin position="633"/>
        <end position="840"/>
    </location>
</feature>
<dbReference type="PROSITE" id="PS51257">
    <property type="entry name" value="PROKAR_LIPOPROTEIN"/>
    <property type="match status" value="1"/>
</dbReference>
<dbReference type="SUPFAM" id="SSF52540">
    <property type="entry name" value="P-loop containing nucleoside triphosphate hydrolases"/>
    <property type="match status" value="1"/>
</dbReference>
<proteinExistence type="inferred from homology"/>
<dbReference type="Proteomes" id="UP001516023">
    <property type="component" value="Unassembled WGS sequence"/>
</dbReference>
<dbReference type="SUPFAM" id="SSF53300">
    <property type="entry name" value="vWA-like"/>
    <property type="match status" value="1"/>
</dbReference>
<dbReference type="InterPro" id="IPR036465">
    <property type="entry name" value="vWFA_dom_sf"/>
</dbReference>
<name>A0ABD3Q6Y8_9STRA</name>
<dbReference type="Pfam" id="PF01078">
    <property type="entry name" value="Mg_chelatase"/>
    <property type="match status" value="1"/>
</dbReference>
<evidence type="ECO:0000256" key="1">
    <source>
        <dbReference type="ARBA" id="ARBA00005173"/>
    </source>
</evidence>
<dbReference type="InterPro" id="IPR041702">
    <property type="entry name" value="BchD/ChlD_VWA"/>
</dbReference>
<protein>
    <recommendedName>
        <fullName evidence="9">Mg-protoporphyrin IX chelatase</fullName>
        <ecNumber evidence="9">6.6.1.1</ecNumber>
    </recommendedName>
</protein>
<dbReference type="SMART" id="SM00382">
    <property type="entry name" value="AAA"/>
    <property type="match status" value="1"/>
</dbReference>
<comment type="similarity">
    <text evidence="2 9">Belongs to the Mg-chelatase subunits D/I family.</text>
</comment>
<dbReference type="GO" id="GO:0015979">
    <property type="term" value="P:photosynthesis"/>
    <property type="evidence" value="ECO:0007669"/>
    <property type="project" value="UniProtKB-UniRule"/>
</dbReference>
<dbReference type="InterPro" id="IPR000523">
    <property type="entry name" value="Mg_chelatse_chII-like_cat_dom"/>
</dbReference>
<dbReference type="Gene3D" id="3.40.50.300">
    <property type="entry name" value="P-loop containing nucleotide triphosphate hydrolases"/>
    <property type="match status" value="1"/>
</dbReference>
<keyword evidence="6 9" id="KW-0067">ATP-binding</keyword>
<dbReference type="CDD" id="cd01451">
    <property type="entry name" value="vWA_Magnesium_chelatase"/>
    <property type="match status" value="1"/>
</dbReference>
<dbReference type="PROSITE" id="PS50234">
    <property type="entry name" value="VWFA"/>
    <property type="match status" value="1"/>
</dbReference>
<reference evidence="13 14" key="1">
    <citation type="journal article" date="2020" name="G3 (Bethesda)">
        <title>Improved Reference Genome for Cyclotella cryptica CCMP332, a Model for Cell Wall Morphogenesis, Salinity Adaptation, and Lipid Production in Diatoms (Bacillariophyta).</title>
        <authorList>
            <person name="Roberts W.R."/>
            <person name="Downey K.M."/>
            <person name="Ruck E.C."/>
            <person name="Traller J.C."/>
            <person name="Alverson A.J."/>
        </authorList>
    </citation>
    <scope>NUCLEOTIDE SEQUENCE [LARGE SCALE GENOMIC DNA]</scope>
    <source>
        <strain evidence="13 14">CCMP332</strain>
    </source>
</reference>
<keyword evidence="11" id="KW-0732">Signal</keyword>
<dbReference type="InterPro" id="IPR041628">
    <property type="entry name" value="ChlI/MoxR_AAA_lid"/>
</dbReference>
<sequence>MFKFRQLCLVFSLVICIPPDDGHNQCFGFIAGCRTSTLLRMAAQQVITNNNSKHGAFLTKGLEKNSIDFMHRSVNATDDDIIIQKLDSTISTLKHDEVDVSARFLRGKTNRRQEPRPFPFSMIVDQQDIKHALLLSAVDPKSIGVLVSGGRGTAKSVLARSVARIVPQYIRRVKGSAFNIDPEGNHGIDSFLQQSLRDSKNMSIKDLPTELVPCPFVQIPLGCMEDSLIGTVDLEQSLTEGTAHFSPGLLAKSHRGILYVDEINLLDDEVVDILIKVLSDGYVTVEREGLSVKYPCRPLMIATYNPQEGEIREHLLDRFAVALSADAYHLSTKERVMAVDNVIGFSGGTQVQMTDEANDKLLLAEKEEQSLRTKVEMARILLQNVTIAPSQIQYLCEEATRGGCEGQRAEIFATKIAKSSAALDGRIAVTAEDLKKAVILAILPRATIVSVESDDRDLTTETSKSRPPQPSSDLQPIMEPPPPTKSTDEDRDEDAIDEREQGEDIIEPEAEKDAEAKTEQHDRDLAIPVEFIFGVKEVTLSPALLKFSRWTRRGRGGKRAKIFSLLRGRFVRAIFPRGNKASRLAVGATLRAAAPHQKSRRQRALGTKLEGRIVIVRKEDFRIKRMSRKSGTLVIFLVDASGSMALNRMNAAKGAAISLLSEAYKSRDKISLITFHGDRADVMVPPTKSIVLTKNRLEAMPCGGGSPLAHGLMLAIRTGLNTMKVKQDVGRVVIVCITDGRANIPLELSLDSKFTPSTDPDSKDSMPSRKFLRDEILACARKLSSLSDFDFVVIDTEDVFVRTGIAKDMALAAQGKYHHLDSTDSAAVVAITRQKLRETT</sequence>
<comment type="catalytic activity">
    <reaction evidence="8 9">
        <text>protoporphyrin IX + Mg(2+) + ATP + H2O = Mg-protoporphyrin IX + ADP + phosphate + 3 H(+)</text>
        <dbReference type="Rhea" id="RHEA:13961"/>
        <dbReference type="ChEBI" id="CHEBI:15377"/>
        <dbReference type="ChEBI" id="CHEBI:15378"/>
        <dbReference type="ChEBI" id="CHEBI:18420"/>
        <dbReference type="ChEBI" id="CHEBI:30616"/>
        <dbReference type="ChEBI" id="CHEBI:43474"/>
        <dbReference type="ChEBI" id="CHEBI:57306"/>
        <dbReference type="ChEBI" id="CHEBI:60492"/>
        <dbReference type="ChEBI" id="CHEBI:456216"/>
        <dbReference type="EC" id="6.6.1.1"/>
    </reaction>
</comment>
<keyword evidence="3 9" id="KW-0602">Photosynthesis</keyword>
<evidence type="ECO:0000256" key="2">
    <source>
        <dbReference type="ARBA" id="ARBA00005799"/>
    </source>
</evidence>
<feature type="region of interest" description="Disordered" evidence="10">
    <location>
        <begin position="453"/>
        <end position="521"/>
    </location>
</feature>
<feature type="chain" id="PRO_5044820352" description="Mg-protoporphyrin IX chelatase" evidence="11">
    <location>
        <begin position="23"/>
        <end position="840"/>
    </location>
</feature>
<evidence type="ECO:0000256" key="9">
    <source>
        <dbReference type="RuleBase" id="RU362087"/>
    </source>
</evidence>
<keyword evidence="7 9" id="KW-0149">Chlorophyll biosynthesis</keyword>
<dbReference type="GO" id="GO:0009507">
    <property type="term" value="C:chloroplast"/>
    <property type="evidence" value="ECO:0007669"/>
    <property type="project" value="UniProtKB-SubCell"/>
</dbReference>
<dbReference type="AlphaFoldDB" id="A0ABD3Q6Y8"/>
<comment type="caution">
    <text evidence="13">The sequence shown here is derived from an EMBL/GenBank/DDBJ whole genome shotgun (WGS) entry which is preliminary data.</text>
</comment>
<keyword evidence="5 9" id="KW-0547">Nucleotide-binding</keyword>
<dbReference type="GO" id="GO:0015995">
    <property type="term" value="P:chlorophyll biosynthetic process"/>
    <property type="evidence" value="ECO:0007669"/>
    <property type="project" value="UniProtKB-KW"/>
</dbReference>
<dbReference type="EC" id="6.6.1.1" evidence="9"/>
<evidence type="ECO:0000313" key="13">
    <source>
        <dbReference type="EMBL" id="KAL3796023.1"/>
    </source>
</evidence>
<organism evidence="13 14">
    <name type="scientific">Cyclotella cryptica</name>
    <dbReference type="NCBI Taxonomy" id="29204"/>
    <lineage>
        <taxon>Eukaryota</taxon>
        <taxon>Sar</taxon>
        <taxon>Stramenopiles</taxon>
        <taxon>Ochrophyta</taxon>
        <taxon>Bacillariophyta</taxon>
        <taxon>Coscinodiscophyceae</taxon>
        <taxon>Thalassiosirophycidae</taxon>
        <taxon>Stephanodiscales</taxon>
        <taxon>Stephanodiscaceae</taxon>
        <taxon>Cyclotella</taxon>
    </lineage>
</organism>
<dbReference type="Pfam" id="PF17863">
    <property type="entry name" value="AAA_lid_2"/>
    <property type="match status" value="1"/>
</dbReference>
<evidence type="ECO:0000313" key="14">
    <source>
        <dbReference type="Proteomes" id="UP001516023"/>
    </source>
</evidence>
<evidence type="ECO:0000256" key="5">
    <source>
        <dbReference type="ARBA" id="ARBA00022741"/>
    </source>
</evidence>
<comment type="pathway">
    <text evidence="1 9">Porphyrin-containing compound metabolism; chlorophyll biosynthesis.</text>
</comment>
<evidence type="ECO:0000256" key="4">
    <source>
        <dbReference type="ARBA" id="ARBA00022598"/>
    </source>
</evidence>
<dbReference type="InterPro" id="IPR003593">
    <property type="entry name" value="AAA+_ATPase"/>
</dbReference>
<keyword evidence="9" id="KW-0150">Chloroplast</keyword>
<feature type="signal peptide" evidence="11">
    <location>
        <begin position="1"/>
        <end position="22"/>
    </location>
</feature>
<evidence type="ECO:0000256" key="7">
    <source>
        <dbReference type="ARBA" id="ARBA00023171"/>
    </source>
</evidence>
<dbReference type="Gene3D" id="3.40.50.410">
    <property type="entry name" value="von Willebrand factor, type A domain"/>
    <property type="match status" value="1"/>
</dbReference>
<feature type="compositionally biased region" description="Polar residues" evidence="10">
    <location>
        <begin position="460"/>
        <end position="474"/>
    </location>
</feature>
<dbReference type="Pfam" id="PF13519">
    <property type="entry name" value="VWA_2"/>
    <property type="match status" value="1"/>
</dbReference>
<evidence type="ECO:0000256" key="8">
    <source>
        <dbReference type="ARBA" id="ARBA00048693"/>
    </source>
</evidence>
<evidence type="ECO:0000256" key="10">
    <source>
        <dbReference type="SAM" id="MobiDB-lite"/>
    </source>
</evidence>
<dbReference type="PANTHER" id="PTHR43473">
    <property type="entry name" value="MAGNESIUM-CHELATASE SUBUNIT CHLD, CHLOROPLASTIC"/>
    <property type="match status" value="1"/>
</dbReference>
<keyword evidence="9" id="KW-0934">Plastid</keyword>
<dbReference type="NCBIfam" id="TIGR02031">
    <property type="entry name" value="BchD-ChlD"/>
    <property type="match status" value="1"/>
</dbReference>
<dbReference type="InterPro" id="IPR011776">
    <property type="entry name" value="Mg_chelatase_ATPase-dsu"/>
</dbReference>
<evidence type="ECO:0000256" key="6">
    <source>
        <dbReference type="ARBA" id="ARBA00022840"/>
    </source>
</evidence>
<dbReference type="SMART" id="SM00327">
    <property type="entry name" value="VWA"/>
    <property type="match status" value="1"/>
</dbReference>
<evidence type="ECO:0000256" key="3">
    <source>
        <dbReference type="ARBA" id="ARBA00022531"/>
    </source>
</evidence>
<dbReference type="Gene3D" id="1.10.8.80">
    <property type="entry name" value="Magnesium chelatase subunit I, C-Terminal domain"/>
    <property type="match status" value="1"/>
</dbReference>
<keyword evidence="4 9" id="KW-0436">Ligase</keyword>